<reference evidence="2" key="1">
    <citation type="submission" date="2014-11" db="EMBL/GenBank/DDBJ databases">
        <authorList>
            <person name="Amaro Gonzalez C."/>
        </authorList>
    </citation>
    <scope>NUCLEOTIDE SEQUENCE</scope>
</reference>
<evidence type="ECO:0000313" key="2">
    <source>
        <dbReference type="EMBL" id="JAH39065.1"/>
    </source>
</evidence>
<organism evidence="2">
    <name type="scientific">Anguilla anguilla</name>
    <name type="common">European freshwater eel</name>
    <name type="synonym">Muraena anguilla</name>
    <dbReference type="NCBI Taxonomy" id="7936"/>
    <lineage>
        <taxon>Eukaryota</taxon>
        <taxon>Metazoa</taxon>
        <taxon>Chordata</taxon>
        <taxon>Craniata</taxon>
        <taxon>Vertebrata</taxon>
        <taxon>Euteleostomi</taxon>
        <taxon>Actinopterygii</taxon>
        <taxon>Neopterygii</taxon>
        <taxon>Teleostei</taxon>
        <taxon>Anguilliformes</taxon>
        <taxon>Anguillidae</taxon>
        <taxon>Anguilla</taxon>
    </lineage>
</organism>
<reference evidence="2" key="2">
    <citation type="journal article" date="2015" name="Fish Shellfish Immunol.">
        <title>Early steps in the European eel (Anguilla anguilla)-Vibrio vulnificus interaction in the gills: Role of the RtxA13 toxin.</title>
        <authorList>
            <person name="Callol A."/>
            <person name="Pajuelo D."/>
            <person name="Ebbesson L."/>
            <person name="Teles M."/>
            <person name="MacKenzie S."/>
            <person name="Amaro C."/>
        </authorList>
    </citation>
    <scope>NUCLEOTIDE SEQUENCE</scope>
</reference>
<evidence type="ECO:0000256" key="1">
    <source>
        <dbReference type="SAM" id="Phobius"/>
    </source>
</evidence>
<keyword evidence="1" id="KW-0812">Transmembrane</keyword>
<name>A0A0E9SEE8_ANGAN</name>
<feature type="transmembrane region" description="Helical" evidence="1">
    <location>
        <begin position="21"/>
        <end position="46"/>
    </location>
</feature>
<proteinExistence type="predicted"/>
<keyword evidence="1" id="KW-1133">Transmembrane helix</keyword>
<dbReference type="AlphaFoldDB" id="A0A0E9SEE8"/>
<sequence length="47" mass="5751">MQSFSAVYKRLMLLEPEKSDCLHYCRMDIILFRFESIFLFVLRFSIL</sequence>
<keyword evidence="1" id="KW-0472">Membrane</keyword>
<protein>
    <submittedName>
        <fullName evidence="2">Uncharacterized protein</fullName>
    </submittedName>
</protein>
<dbReference type="EMBL" id="GBXM01069512">
    <property type="protein sequence ID" value="JAH39065.1"/>
    <property type="molecule type" value="Transcribed_RNA"/>
</dbReference>
<accession>A0A0E9SEE8</accession>